<dbReference type="SUPFAM" id="SSF63380">
    <property type="entry name" value="Riboflavin synthase domain-like"/>
    <property type="match status" value="1"/>
</dbReference>
<gene>
    <name evidence="1" type="ORF">UF10_00655</name>
</gene>
<proteinExistence type="predicted"/>
<dbReference type="InterPro" id="IPR039261">
    <property type="entry name" value="FNR_nucleotide-bd"/>
</dbReference>
<dbReference type="InterPro" id="IPR017938">
    <property type="entry name" value="Riboflavin_synthase-like_b-brl"/>
</dbReference>
<sequence>MSDIFAVKLIDIIDEGDKRVSLYFDIPKDFVWEAGAHISLALEGYDKKGSVNKDYVRKFSIQTLMNEGKIGVTTRLDSSDSVYKEKIASLKIGDYCYIIESGCRMSLRRENKDIVLISMGVGMATMRPLVHAFEECPDGIRSLTNICVNKTDNILYKNEFDSMKDICDSHCCHNREELKVDLAEICKESKDKIFYLVGSKPFVENMVSQLRGHNVAKENIVIDKKTGVLDGIYAGASFNSYKDFKSSSSFKAIELPKKPCDCNGNCTCK</sequence>
<name>A0A2P7Q2W8_9FIRM</name>
<protein>
    <recommendedName>
        <fullName evidence="3">Ferredoxin-NADP reductase</fullName>
    </recommendedName>
</protein>
<dbReference type="Gene3D" id="2.40.30.10">
    <property type="entry name" value="Translation factors"/>
    <property type="match status" value="1"/>
</dbReference>
<accession>A0A2P7Q2W8</accession>
<dbReference type="Proteomes" id="UP000241434">
    <property type="component" value="Unassembled WGS sequence"/>
</dbReference>
<evidence type="ECO:0000313" key="2">
    <source>
        <dbReference type="Proteomes" id="UP000241434"/>
    </source>
</evidence>
<evidence type="ECO:0000313" key="1">
    <source>
        <dbReference type="EMBL" id="PSJ32308.1"/>
    </source>
</evidence>
<dbReference type="Gene3D" id="3.40.50.80">
    <property type="entry name" value="Nucleotide-binding domain of ferredoxin-NADP reductase (FNR) module"/>
    <property type="match status" value="1"/>
</dbReference>
<dbReference type="RefSeq" id="WP_106775927.1">
    <property type="nucleotide sequence ID" value="NZ_JYGE01000001.1"/>
</dbReference>
<reference evidence="1" key="1">
    <citation type="thesis" date="2015" institute="Rutgers" country="The State University of New Jersey, 14 College Farm Rd., New Brunswick, NJ, USA">
        <title>Ammonia toxicity in bacteria and its implications for treatment of and resource recovery from highly nitrogenous organic wastes.</title>
        <authorList>
            <person name="Luther A.K."/>
        </authorList>
    </citation>
    <scope>NUCLEOTIDE SEQUENCE</scope>
    <source>
        <strain evidence="1">RT-10B</strain>
    </source>
</reference>
<evidence type="ECO:0008006" key="3">
    <source>
        <dbReference type="Google" id="ProtNLM"/>
    </source>
</evidence>
<dbReference type="AlphaFoldDB" id="A0A2P7Q2W8"/>
<organism evidence="1 2">
    <name type="scientific">Peptostreptococcus russellii</name>
    <dbReference type="NCBI Taxonomy" id="215200"/>
    <lineage>
        <taxon>Bacteria</taxon>
        <taxon>Bacillati</taxon>
        <taxon>Bacillota</taxon>
        <taxon>Clostridia</taxon>
        <taxon>Peptostreptococcales</taxon>
        <taxon>Peptostreptococcaceae</taxon>
        <taxon>Peptostreptococcus</taxon>
    </lineage>
</organism>
<dbReference type="OrthoDB" id="9796486at2"/>
<dbReference type="EMBL" id="JYGE01000001">
    <property type="protein sequence ID" value="PSJ32308.1"/>
    <property type="molecule type" value="Genomic_DNA"/>
</dbReference>
<comment type="caution">
    <text evidence="1">The sequence shown here is derived from an EMBL/GenBank/DDBJ whole genome shotgun (WGS) entry which is preliminary data.</text>
</comment>
<dbReference type="SUPFAM" id="SSF52343">
    <property type="entry name" value="Ferredoxin reductase-like, C-terminal NADP-linked domain"/>
    <property type="match status" value="1"/>
</dbReference>
<keyword evidence="2" id="KW-1185">Reference proteome</keyword>